<comment type="catalytic activity">
    <reaction evidence="18">
        <text>a (2E)-enoyl-CoA + NADPH + H(+) = a 2,3-saturated acyl-CoA + NADP(+)</text>
        <dbReference type="Rhea" id="RHEA:33763"/>
        <dbReference type="ChEBI" id="CHEBI:15378"/>
        <dbReference type="ChEBI" id="CHEBI:57783"/>
        <dbReference type="ChEBI" id="CHEBI:58349"/>
        <dbReference type="ChEBI" id="CHEBI:58856"/>
        <dbReference type="ChEBI" id="CHEBI:65111"/>
        <dbReference type="EC" id="1.3.1.38"/>
    </reaction>
    <physiologicalReaction direction="left-to-right" evidence="18">
        <dbReference type="Rhea" id="RHEA:33764"/>
    </physiologicalReaction>
</comment>
<evidence type="ECO:0000256" key="16">
    <source>
        <dbReference type="ARBA" id="ARBA00048686"/>
    </source>
</evidence>
<accession>A0ABV8WTA6</accession>
<evidence type="ECO:0000256" key="11">
    <source>
        <dbReference type="ARBA" id="ARBA00037124"/>
    </source>
</evidence>
<comment type="catalytic activity">
    <reaction evidence="17">
        <text>(2E)-hexenoyl-CoA + NADPH + H(+) = hexanoyl-CoA + NADP(+)</text>
        <dbReference type="Rhea" id="RHEA:44956"/>
        <dbReference type="ChEBI" id="CHEBI:15378"/>
        <dbReference type="ChEBI" id="CHEBI:57783"/>
        <dbReference type="ChEBI" id="CHEBI:58349"/>
        <dbReference type="ChEBI" id="CHEBI:62077"/>
        <dbReference type="ChEBI" id="CHEBI:62620"/>
    </reaction>
    <physiologicalReaction direction="left-to-right" evidence="17">
        <dbReference type="Rhea" id="RHEA:44957"/>
    </physiologicalReaction>
</comment>
<evidence type="ECO:0000256" key="3">
    <source>
        <dbReference type="ARBA" id="ARBA00022516"/>
    </source>
</evidence>
<evidence type="ECO:0000256" key="10">
    <source>
        <dbReference type="ARBA" id="ARBA00023160"/>
    </source>
</evidence>
<evidence type="ECO:0000313" key="22">
    <source>
        <dbReference type="Proteomes" id="UP001595882"/>
    </source>
</evidence>
<keyword evidence="9" id="KW-0576">Peroxisome</keyword>
<evidence type="ECO:0000256" key="18">
    <source>
        <dbReference type="ARBA" id="ARBA00049251"/>
    </source>
</evidence>
<evidence type="ECO:0000256" key="15">
    <source>
        <dbReference type="ARBA" id="ARBA00047570"/>
    </source>
</evidence>
<evidence type="ECO:0000256" key="12">
    <source>
        <dbReference type="ARBA" id="ARBA00038622"/>
    </source>
</evidence>
<dbReference type="Pfam" id="PF13561">
    <property type="entry name" value="adh_short_C2"/>
    <property type="match status" value="1"/>
</dbReference>
<dbReference type="EMBL" id="JBHSDT010000004">
    <property type="protein sequence ID" value="MFC4402990.1"/>
    <property type="molecule type" value="Genomic_DNA"/>
</dbReference>
<dbReference type="SUPFAM" id="SSF51735">
    <property type="entry name" value="NAD(P)-binding Rossmann-fold domains"/>
    <property type="match status" value="1"/>
</dbReference>
<dbReference type="InterPro" id="IPR052388">
    <property type="entry name" value="Peroxisomal_t2-enoyl-CoA_red"/>
</dbReference>
<evidence type="ECO:0000256" key="13">
    <source>
        <dbReference type="ARBA" id="ARBA00038849"/>
    </source>
</evidence>
<evidence type="ECO:0000256" key="19">
    <source>
        <dbReference type="ARBA" id="ARBA00049386"/>
    </source>
</evidence>
<keyword evidence="3" id="KW-0444">Lipid biosynthesis</keyword>
<proteinExistence type="predicted"/>
<dbReference type="PANTHER" id="PTHR24317">
    <property type="entry name" value="PEROXISOMAL TRANS-2-ENOYL-COA REDUCTASE"/>
    <property type="match status" value="1"/>
</dbReference>
<evidence type="ECO:0000256" key="2">
    <source>
        <dbReference type="ARBA" id="ARBA00005189"/>
    </source>
</evidence>
<dbReference type="Gene3D" id="3.40.50.720">
    <property type="entry name" value="NAD(P)-binding Rossmann-like Domain"/>
    <property type="match status" value="1"/>
</dbReference>
<dbReference type="InterPro" id="IPR002347">
    <property type="entry name" value="SDR_fam"/>
</dbReference>
<evidence type="ECO:0000256" key="8">
    <source>
        <dbReference type="ARBA" id="ARBA00023098"/>
    </source>
</evidence>
<keyword evidence="10" id="KW-0275">Fatty acid biosynthesis</keyword>
<comment type="subunit">
    <text evidence="12">Interacts with PEX5, probably required to target it into peroxisomes.</text>
</comment>
<comment type="catalytic activity">
    <reaction evidence="16">
        <text>(2E)-tetradecenoyl-CoA + NADPH + H(+) = tetradecanoyl-CoA + NADP(+)</text>
        <dbReference type="Rhea" id="RHEA:44968"/>
        <dbReference type="ChEBI" id="CHEBI:15378"/>
        <dbReference type="ChEBI" id="CHEBI:57385"/>
        <dbReference type="ChEBI" id="CHEBI:57783"/>
        <dbReference type="ChEBI" id="CHEBI:58349"/>
        <dbReference type="ChEBI" id="CHEBI:61405"/>
    </reaction>
    <physiologicalReaction direction="left-to-right" evidence="16">
        <dbReference type="Rhea" id="RHEA:44969"/>
    </physiologicalReaction>
</comment>
<evidence type="ECO:0000256" key="20">
    <source>
        <dbReference type="ARBA" id="ARBA00049559"/>
    </source>
</evidence>
<evidence type="ECO:0000313" key="21">
    <source>
        <dbReference type="EMBL" id="MFC4402990.1"/>
    </source>
</evidence>
<comment type="catalytic activity">
    <reaction evidence="19">
        <text>(2E)-decenoyl-CoA + NADPH + H(+) = decanoyl-CoA + NADP(+)</text>
        <dbReference type="Rhea" id="RHEA:44960"/>
        <dbReference type="ChEBI" id="CHEBI:15378"/>
        <dbReference type="ChEBI" id="CHEBI:57783"/>
        <dbReference type="ChEBI" id="CHEBI:58349"/>
        <dbReference type="ChEBI" id="CHEBI:61406"/>
        <dbReference type="ChEBI" id="CHEBI:61430"/>
    </reaction>
    <physiologicalReaction direction="left-to-right" evidence="19">
        <dbReference type="Rhea" id="RHEA:44961"/>
    </physiologicalReaction>
</comment>
<evidence type="ECO:0000256" key="17">
    <source>
        <dbReference type="ARBA" id="ARBA00049108"/>
    </source>
</evidence>
<name>A0ABV8WTA6_9BACI</name>
<reference evidence="22" key="1">
    <citation type="journal article" date="2019" name="Int. J. Syst. Evol. Microbiol.">
        <title>The Global Catalogue of Microorganisms (GCM) 10K type strain sequencing project: providing services to taxonomists for standard genome sequencing and annotation.</title>
        <authorList>
            <consortium name="The Broad Institute Genomics Platform"/>
            <consortium name="The Broad Institute Genome Sequencing Center for Infectious Disease"/>
            <person name="Wu L."/>
            <person name="Ma J."/>
        </authorList>
    </citation>
    <scope>NUCLEOTIDE SEQUENCE [LARGE SCALE GENOMIC DNA]</scope>
    <source>
        <strain evidence="22">CCUG 37865</strain>
    </source>
</reference>
<dbReference type="Proteomes" id="UP001595882">
    <property type="component" value="Unassembled WGS sequence"/>
</dbReference>
<dbReference type="RefSeq" id="WP_390251103.1">
    <property type="nucleotide sequence ID" value="NZ_JBHSDT010000004.1"/>
</dbReference>
<protein>
    <recommendedName>
        <fullName evidence="14">Peroxisomal trans-2-enoyl-CoA reductase</fullName>
        <ecNumber evidence="13">1.3.1.38</ecNumber>
    </recommendedName>
</protein>
<organism evidence="21 22">
    <name type="scientific">Gracilibacillus xinjiangensis</name>
    <dbReference type="NCBI Taxonomy" id="1193282"/>
    <lineage>
        <taxon>Bacteria</taxon>
        <taxon>Bacillati</taxon>
        <taxon>Bacillota</taxon>
        <taxon>Bacilli</taxon>
        <taxon>Bacillales</taxon>
        <taxon>Bacillaceae</taxon>
        <taxon>Gracilibacillus</taxon>
    </lineage>
</organism>
<comment type="catalytic activity">
    <reaction evidence="20">
        <text>(2E)-octenoyl-CoA + NADPH + H(+) = octanoyl-CoA + NADP(+)</text>
        <dbReference type="Rhea" id="RHEA:44952"/>
        <dbReference type="ChEBI" id="CHEBI:15378"/>
        <dbReference type="ChEBI" id="CHEBI:57386"/>
        <dbReference type="ChEBI" id="CHEBI:57783"/>
        <dbReference type="ChEBI" id="CHEBI:58349"/>
        <dbReference type="ChEBI" id="CHEBI:62242"/>
    </reaction>
    <physiologicalReaction direction="left-to-right" evidence="20">
        <dbReference type="Rhea" id="RHEA:44953"/>
    </physiologicalReaction>
</comment>
<evidence type="ECO:0000256" key="5">
    <source>
        <dbReference type="ARBA" id="ARBA00022832"/>
    </source>
</evidence>
<keyword evidence="5" id="KW-0276">Fatty acid metabolism</keyword>
<evidence type="ECO:0000256" key="1">
    <source>
        <dbReference type="ARBA" id="ARBA00004275"/>
    </source>
</evidence>
<keyword evidence="7" id="KW-0560">Oxidoreductase</keyword>
<comment type="catalytic activity">
    <reaction evidence="15">
        <text>(2E)-dodecenoyl-CoA + NADPH + H(+) = dodecanoyl-CoA + NADP(+)</text>
        <dbReference type="Rhea" id="RHEA:44964"/>
        <dbReference type="ChEBI" id="CHEBI:15378"/>
        <dbReference type="ChEBI" id="CHEBI:57330"/>
        <dbReference type="ChEBI" id="CHEBI:57375"/>
        <dbReference type="ChEBI" id="CHEBI:57783"/>
        <dbReference type="ChEBI" id="CHEBI:58349"/>
    </reaction>
    <physiologicalReaction direction="left-to-right" evidence="15">
        <dbReference type="Rhea" id="RHEA:44965"/>
    </physiologicalReaction>
</comment>
<dbReference type="EC" id="1.3.1.38" evidence="13"/>
<keyword evidence="6" id="KW-0521">NADP</keyword>
<evidence type="ECO:0000256" key="14">
    <source>
        <dbReference type="ARBA" id="ARBA00041063"/>
    </source>
</evidence>
<sequence>MVAIAGSIPFSLLAIHLLLYCLNQTVAPGATESPMAAHFMERDPDAAKNAVDPVPQKRLGQPEEAANIVAFLLGEEAAYINGAVVPIDGGYTAI</sequence>
<keyword evidence="4" id="KW-0597">Phosphoprotein</keyword>
<comment type="function">
    <text evidence="11">Participates in chain elongation of fatty acids. Catalyzes the reduction of trans-2-enoyl-CoAs of varying chain lengths from 6:1 to 16:1, having maximum activity with 10:1 CoA. Has no 2,4-dienoyl-CoA reductase activity.</text>
</comment>
<dbReference type="InterPro" id="IPR036291">
    <property type="entry name" value="NAD(P)-bd_dom_sf"/>
</dbReference>
<evidence type="ECO:0000256" key="4">
    <source>
        <dbReference type="ARBA" id="ARBA00022553"/>
    </source>
</evidence>
<comment type="caution">
    <text evidence="21">The sequence shown here is derived from an EMBL/GenBank/DDBJ whole genome shotgun (WGS) entry which is preliminary data.</text>
</comment>
<evidence type="ECO:0000256" key="7">
    <source>
        <dbReference type="ARBA" id="ARBA00023002"/>
    </source>
</evidence>
<evidence type="ECO:0000256" key="9">
    <source>
        <dbReference type="ARBA" id="ARBA00023140"/>
    </source>
</evidence>
<evidence type="ECO:0000256" key="6">
    <source>
        <dbReference type="ARBA" id="ARBA00022857"/>
    </source>
</evidence>
<comment type="subcellular location">
    <subcellularLocation>
        <location evidence="1">Peroxisome</location>
    </subcellularLocation>
</comment>
<keyword evidence="22" id="KW-1185">Reference proteome</keyword>
<comment type="pathway">
    <text evidence="2">Lipid metabolism.</text>
</comment>
<keyword evidence="8" id="KW-0443">Lipid metabolism</keyword>
<dbReference type="PANTHER" id="PTHR24317:SF7">
    <property type="entry name" value="PEROXISOMAL TRANS-2-ENOYL-COA REDUCTASE"/>
    <property type="match status" value="1"/>
</dbReference>
<gene>
    <name evidence="21" type="ORF">ACFOY7_07875</name>
</gene>